<feature type="region of interest" description="Disordered" evidence="1">
    <location>
        <begin position="119"/>
        <end position="139"/>
    </location>
</feature>
<feature type="domain" description="FAS1" evidence="3">
    <location>
        <begin position="289"/>
        <end position="463"/>
    </location>
</feature>
<feature type="signal peptide" evidence="2">
    <location>
        <begin position="1"/>
        <end position="16"/>
    </location>
</feature>
<dbReference type="PANTHER" id="PTHR10900:SF125">
    <property type="entry name" value="FAS1 DOMAIN-CONTAINING PROTEIN YLR001C"/>
    <property type="match status" value="1"/>
</dbReference>
<dbReference type="AlphaFoldDB" id="A0A9P6VPY2"/>
<dbReference type="EMBL" id="VNKQ01000004">
    <property type="protein sequence ID" value="KAG0651484.1"/>
    <property type="molecule type" value="Genomic_DNA"/>
</dbReference>
<keyword evidence="5" id="KW-1185">Reference proteome</keyword>
<dbReference type="SUPFAM" id="SSF82153">
    <property type="entry name" value="FAS1 domain"/>
    <property type="match status" value="2"/>
</dbReference>
<dbReference type="PROSITE" id="PS50213">
    <property type="entry name" value="FAS1"/>
    <property type="match status" value="2"/>
</dbReference>
<keyword evidence="2" id="KW-0732">Signal</keyword>
<dbReference type="Pfam" id="PF02469">
    <property type="entry name" value="Fasciclin"/>
    <property type="match status" value="2"/>
</dbReference>
<feature type="domain" description="FAS1" evidence="3">
    <location>
        <begin position="141"/>
        <end position="296"/>
    </location>
</feature>
<dbReference type="PANTHER" id="PTHR10900">
    <property type="entry name" value="PERIOSTIN-RELATED"/>
    <property type="match status" value="1"/>
</dbReference>
<name>A0A9P6VPY2_9HELO</name>
<evidence type="ECO:0000259" key="3">
    <source>
        <dbReference type="PROSITE" id="PS50213"/>
    </source>
</evidence>
<dbReference type="SMART" id="SM00554">
    <property type="entry name" value="FAS1"/>
    <property type="match status" value="2"/>
</dbReference>
<sequence>MKFFTTVLPLAAITTAFVLPDEQVMEQIAIEKQPESYIDQLKGSVDDVWSGVEDTFKDVVAFGGNAFDNAINAATEVSKDAAAKFQCHHSMTAFDTQGWLDSAVETVDDLDLEEIFDHPHKKPHKRPKHPHHGHHPHHKPNLTVYQLIAGSKYTTKLAKLIDEFPDLVEYLNGTAANYTVFAPTDKAFEKIPDHGKKPSKELIRKVLAYHVSADFYPAGRVLVSHTIPTALGEDALGGEAQRLRVGLGLGGLRVNFYSKVVAVNIVRPLHTLHYVVLPFVFQFGTNGVIHGVDSLLLPPPPASKILELLPGEFSTLDYALSKTGLDKVIADGPHAGGTIFAPSNWAFKKLGPKINAFLFSSYGEKYLAALLKYHVVANQTLYSDAFYKAKDSEAEAMDEVDSEGIPKGRFHVDLPTLLDDKSLSIDVARWGGFISIKINGFNSVAVQDGIAKDGVIHVVSSLLIPPKTPGGLQWAGEEMTVEEFKDRFDPYVEEL</sequence>
<gene>
    <name evidence="4" type="ORF">D0Z07_1558</name>
</gene>
<feature type="chain" id="PRO_5040295096" evidence="2">
    <location>
        <begin position="17"/>
        <end position="495"/>
    </location>
</feature>
<evidence type="ECO:0000313" key="5">
    <source>
        <dbReference type="Proteomes" id="UP000785200"/>
    </source>
</evidence>
<evidence type="ECO:0000313" key="4">
    <source>
        <dbReference type="EMBL" id="KAG0651484.1"/>
    </source>
</evidence>
<dbReference type="InterPro" id="IPR050904">
    <property type="entry name" value="Adhesion/Biosynth-related"/>
</dbReference>
<evidence type="ECO:0000256" key="1">
    <source>
        <dbReference type="SAM" id="MobiDB-lite"/>
    </source>
</evidence>
<proteinExistence type="predicted"/>
<evidence type="ECO:0000256" key="2">
    <source>
        <dbReference type="SAM" id="SignalP"/>
    </source>
</evidence>
<dbReference type="InterPro" id="IPR036378">
    <property type="entry name" value="FAS1_dom_sf"/>
</dbReference>
<dbReference type="OrthoDB" id="7700931at2759"/>
<dbReference type="Proteomes" id="UP000785200">
    <property type="component" value="Unassembled WGS sequence"/>
</dbReference>
<comment type="caution">
    <text evidence="4">The sequence shown here is derived from an EMBL/GenBank/DDBJ whole genome shotgun (WGS) entry which is preliminary data.</text>
</comment>
<dbReference type="Gene3D" id="2.30.180.10">
    <property type="entry name" value="FAS1 domain"/>
    <property type="match status" value="2"/>
</dbReference>
<organism evidence="4 5">
    <name type="scientific">Hyphodiscus hymeniophilus</name>
    <dbReference type="NCBI Taxonomy" id="353542"/>
    <lineage>
        <taxon>Eukaryota</taxon>
        <taxon>Fungi</taxon>
        <taxon>Dikarya</taxon>
        <taxon>Ascomycota</taxon>
        <taxon>Pezizomycotina</taxon>
        <taxon>Leotiomycetes</taxon>
        <taxon>Helotiales</taxon>
        <taxon>Hyphodiscaceae</taxon>
        <taxon>Hyphodiscus</taxon>
    </lineage>
</organism>
<reference evidence="4" key="1">
    <citation type="submission" date="2019-07" db="EMBL/GenBank/DDBJ databases">
        <title>Hyphodiscus hymeniophilus genome sequencing and assembly.</title>
        <authorList>
            <person name="Kramer G."/>
            <person name="Nodwell J."/>
        </authorList>
    </citation>
    <scope>NUCLEOTIDE SEQUENCE</scope>
    <source>
        <strain evidence="4">ATCC 34498</strain>
    </source>
</reference>
<accession>A0A9P6VPY2</accession>
<protein>
    <submittedName>
        <fullName evidence="4">Aurofusarin biosynthesis cluster S</fullName>
    </submittedName>
</protein>
<dbReference type="InterPro" id="IPR000782">
    <property type="entry name" value="FAS1_domain"/>
</dbReference>